<reference evidence="12" key="3">
    <citation type="submission" date="2025-09" db="UniProtKB">
        <authorList>
            <consortium name="Ensembl"/>
        </authorList>
    </citation>
    <scope>IDENTIFICATION</scope>
    <source>
        <strain evidence="12">Glennie</strain>
    </source>
</reference>
<evidence type="ECO:0000259" key="11">
    <source>
        <dbReference type="PROSITE" id="PS50955"/>
    </source>
</evidence>
<dbReference type="PANTHER" id="PTHR12019">
    <property type="entry name" value="LAMINA-ASSOCIATED POLYPEPTIDE THYMOPOIETIN"/>
    <property type="match status" value="1"/>
</dbReference>
<evidence type="ECO:0000259" key="10">
    <source>
        <dbReference type="PROSITE" id="PS50954"/>
    </source>
</evidence>
<feature type="domain" description="LEM-like" evidence="11">
    <location>
        <begin position="5"/>
        <end position="48"/>
    </location>
</feature>
<dbReference type="eggNOG" id="ENOG502QWCI">
    <property type="taxonomic scope" value="Eukaryota"/>
</dbReference>
<comment type="similarity">
    <text evidence="2">Belongs to the LEM family.</text>
</comment>
<dbReference type="InterPro" id="IPR051656">
    <property type="entry name" value="LEM_domain"/>
</dbReference>
<evidence type="ECO:0000256" key="4">
    <source>
        <dbReference type="ARBA" id="ARBA00022553"/>
    </source>
</evidence>
<keyword evidence="3" id="KW-0488">Methylation</keyword>
<dbReference type="STRING" id="9258.ENSOANP00000008902"/>
<dbReference type="PROSITE" id="PS50954">
    <property type="entry name" value="LEM"/>
    <property type="match status" value="1"/>
</dbReference>
<evidence type="ECO:0000256" key="9">
    <source>
        <dbReference type="SAM" id="Phobius"/>
    </source>
</evidence>
<proteinExistence type="inferred from homology"/>
<feature type="compositionally biased region" description="Polar residues" evidence="8">
    <location>
        <begin position="203"/>
        <end position="217"/>
    </location>
</feature>
<dbReference type="HOGENOM" id="CLU_032534_1_0_1"/>
<dbReference type="InterPro" id="IPR011015">
    <property type="entry name" value="LEM/LEM-like_dom_sf"/>
</dbReference>
<dbReference type="FunFam" id="1.10.720.40:FF:000002">
    <property type="entry name" value="Thymopoietin isoform alpha"/>
    <property type="match status" value="1"/>
</dbReference>
<evidence type="ECO:0000313" key="12">
    <source>
        <dbReference type="Ensembl" id="ENSOANP00000008902.4"/>
    </source>
</evidence>
<keyword evidence="7" id="KW-0539">Nucleus</keyword>
<evidence type="ECO:0000256" key="1">
    <source>
        <dbReference type="ARBA" id="ARBA00004123"/>
    </source>
</evidence>
<organism evidence="12 13">
    <name type="scientific">Ornithorhynchus anatinus</name>
    <name type="common">Duckbill platypus</name>
    <dbReference type="NCBI Taxonomy" id="9258"/>
    <lineage>
        <taxon>Eukaryota</taxon>
        <taxon>Metazoa</taxon>
        <taxon>Chordata</taxon>
        <taxon>Craniata</taxon>
        <taxon>Vertebrata</taxon>
        <taxon>Euteleostomi</taxon>
        <taxon>Mammalia</taxon>
        <taxon>Monotremata</taxon>
        <taxon>Ornithorhynchidae</taxon>
        <taxon>Ornithorhynchus</taxon>
    </lineage>
</organism>
<dbReference type="Pfam" id="PF03020">
    <property type="entry name" value="LEM"/>
    <property type="match status" value="1"/>
</dbReference>
<evidence type="ECO:0000256" key="6">
    <source>
        <dbReference type="ARBA" id="ARBA00023125"/>
    </source>
</evidence>
<name>F7C1P7_ORNAN</name>
<keyword evidence="6" id="KW-0238">DNA-binding</keyword>
<feature type="transmembrane region" description="Helical" evidence="9">
    <location>
        <begin position="465"/>
        <end position="486"/>
    </location>
</feature>
<dbReference type="SMART" id="SM00540">
    <property type="entry name" value="LEM"/>
    <property type="match status" value="1"/>
</dbReference>
<keyword evidence="5" id="KW-0007">Acetylation</keyword>
<dbReference type="Pfam" id="PF08198">
    <property type="entry name" value="Thymopoietin"/>
    <property type="match status" value="1"/>
</dbReference>
<dbReference type="PROSITE" id="PS50955">
    <property type="entry name" value="LEM_LIKE"/>
    <property type="match status" value="1"/>
</dbReference>
<dbReference type="InterPro" id="IPR013146">
    <property type="entry name" value="LEM-like_dom"/>
</dbReference>
<dbReference type="CDD" id="cd12935">
    <property type="entry name" value="LEM_like"/>
    <property type="match status" value="1"/>
</dbReference>
<dbReference type="PANTHER" id="PTHR12019:SF23">
    <property type="entry name" value="LAMINA-ASSOCIATED POLYPEPTIDE 2, ISOFORM BETA"/>
    <property type="match status" value="1"/>
</dbReference>
<comment type="subcellular location">
    <subcellularLocation>
        <location evidence="1">Nucleus</location>
    </subcellularLocation>
</comment>
<keyword evidence="9" id="KW-0812">Transmembrane</keyword>
<evidence type="ECO:0000256" key="7">
    <source>
        <dbReference type="ARBA" id="ARBA00023242"/>
    </source>
</evidence>
<accession>F7C1P7</accession>
<dbReference type="Proteomes" id="UP000002279">
    <property type="component" value="Chromosome 14"/>
</dbReference>
<dbReference type="FunFam" id="1.10.720.40:FF:000003">
    <property type="entry name" value="thymopoietin isoform X1"/>
    <property type="match status" value="1"/>
</dbReference>
<gene>
    <name evidence="12" type="primary">TMPO</name>
</gene>
<feature type="region of interest" description="Disordered" evidence="8">
    <location>
        <begin position="140"/>
        <end position="240"/>
    </location>
</feature>
<protein>
    <submittedName>
        <fullName evidence="12">Thymopoietin</fullName>
    </submittedName>
</protein>
<evidence type="ECO:0000313" key="13">
    <source>
        <dbReference type="Proteomes" id="UP000002279"/>
    </source>
</evidence>
<dbReference type="GO" id="GO:0003677">
    <property type="term" value="F:DNA binding"/>
    <property type="evidence" value="ECO:0007669"/>
    <property type="project" value="UniProtKB-KW"/>
</dbReference>
<feature type="region of interest" description="Disordered" evidence="8">
    <location>
        <begin position="253"/>
        <end position="310"/>
    </location>
</feature>
<feature type="region of interest" description="Disordered" evidence="8">
    <location>
        <begin position="47"/>
        <end position="110"/>
    </location>
</feature>
<evidence type="ECO:0000256" key="2">
    <source>
        <dbReference type="ARBA" id="ARBA00007744"/>
    </source>
</evidence>
<dbReference type="SUPFAM" id="SSF63451">
    <property type="entry name" value="LEM domain"/>
    <property type="match status" value="2"/>
</dbReference>
<evidence type="ECO:0000256" key="8">
    <source>
        <dbReference type="SAM" id="MobiDB-lite"/>
    </source>
</evidence>
<evidence type="ECO:0000256" key="5">
    <source>
        <dbReference type="ARBA" id="ARBA00022990"/>
    </source>
</evidence>
<keyword evidence="9" id="KW-1133">Transmembrane helix</keyword>
<evidence type="ECO:0000256" key="3">
    <source>
        <dbReference type="ARBA" id="ARBA00022481"/>
    </source>
</evidence>
<dbReference type="Ensembl" id="ENSOANT00000008904.4">
    <property type="protein sequence ID" value="ENSOANP00000008902.4"/>
    <property type="gene ID" value="ENSOANG00000005595.4"/>
</dbReference>
<dbReference type="AlphaFoldDB" id="F7C1P7"/>
<feature type="compositionally biased region" description="Basic and acidic residues" evidence="8">
    <location>
        <begin position="91"/>
        <end position="100"/>
    </location>
</feature>
<sequence>MPEFLEDPSVLTKDKLKSELIANSVALPAGEQRKDVYVQLYLQHLTARNRPPHAAGLNNRGPPDFSSDEEREPTPVLGAARSRAAGRKATKKTDKPRPEEKDDLDVTDLTNEDLLEELVKYGVNPGPIVGTTRKLYEKKLLKLREQGPGSRSSTPLPTVTSAAENTRQNGNDDSDQYSDNEEGKKKKEPKKVKSTRDSVPISEFSTPPSGGFFQSVSFPAVSSRPPLGWTELQTSSQADSKIELKLEKREPLKGKTKPPVTLKQRRAEHNQSYSRTGISETVWTSGSSKSGPLQTLTRESTRVSRRTPRKRVETAEQLRVDGAVITENTPIAETIKASSNETLVVNRGTGNIKLATPYVSLREFSDIPRRTPKKSLAKAEVEEKTFTEERRVERDILKEMFPYEASTPTGISASCRRPIRGAAGRPLELSEFRMEESFSSKYVPKYVPLADMKSEKTKKGRSIPMWIKILLFVVVAIFLFLVYQAMETNQGNPFSNFRTDDSEVQGQAK</sequence>
<dbReference type="OMA" id="TPFRMEE"/>
<dbReference type="InterPro" id="IPR003887">
    <property type="entry name" value="LEM_dom"/>
</dbReference>
<dbReference type="GeneTree" id="ENSGT00940000154098"/>
<feature type="compositionally biased region" description="Acidic residues" evidence="8">
    <location>
        <begin position="101"/>
        <end position="110"/>
    </location>
</feature>
<dbReference type="Bgee" id="ENSOANG00000005595">
    <property type="expression patterns" value="Expressed in fibroblast and 8 other cell types or tissues"/>
</dbReference>
<reference evidence="12 13" key="1">
    <citation type="journal article" date="2008" name="Nature">
        <title>Genome analysis of the platypus reveals unique signatures of evolution.</title>
        <authorList>
            <person name="Warren W.C."/>
            <person name="Hillier L.W."/>
            <person name="Marshall Graves J.A."/>
            <person name="Birney E."/>
            <person name="Ponting C.P."/>
            <person name="Grutzner F."/>
            <person name="Belov K."/>
            <person name="Miller W."/>
            <person name="Clarke L."/>
            <person name="Chinwalla A.T."/>
            <person name="Yang S.P."/>
            <person name="Heger A."/>
            <person name="Locke D.P."/>
            <person name="Miethke P."/>
            <person name="Waters P.D."/>
            <person name="Veyrunes F."/>
            <person name="Fulton L."/>
            <person name="Fulton B."/>
            <person name="Graves T."/>
            <person name="Wallis J."/>
            <person name="Puente X.S."/>
            <person name="Lopez-Otin C."/>
            <person name="Ordonez G.R."/>
            <person name="Eichler E.E."/>
            <person name="Chen L."/>
            <person name="Cheng Z."/>
            <person name="Deakin J.E."/>
            <person name="Alsop A."/>
            <person name="Thompson K."/>
            <person name="Kirby P."/>
            <person name="Papenfuss A.T."/>
            <person name="Wakefield M.J."/>
            <person name="Olender T."/>
            <person name="Lancet D."/>
            <person name="Huttley G.A."/>
            <person name="Smit A.F."/>
            <person name="Pask A."/>
            <person name="Temple-Smith P."/>
            <person name="Batzer M.A."/>
            <person name="Walker J.A."/>
            <person name="Konkel M.K."/>
            <person name="Harris R.S."/>
            <person name="Whittington C.M."/>
            <person name="Wong E.S."/>
            <person name="Gemmell N.J."/>
            <person name="Buschiazzo E."/>
            <person name="Vargas Jentzsch I.M."/>
            <person name="Merkel A."/>
            <person name="Schmitz J."/>
            <person name="Zemann A."/>
            <person name="Churakov G."/>
            <person name="Kriegs J.O."/>
            <person name="Brosius J."/>
            <person name="Murchison E.P."/>
            <person name="Sachidanandam R."/>
            <person name="Smith C."/>
            <person name="Hannon G.J."/>
            <person name="Tsend-Ayush E."/>
            <person name="McMillan D."/>
            <person name="Attenborough R."/>
            <person name="Rens W."/>
            <person name="Ferguson-Smith M."/>
            <person name="Lefevre C.M."/>
            <person name="Sharp J.A."/>
            <person name="Nicholas K.R."/>
            <person name="Ray D.A."/>
            <person name="Kube M."/>
            <person name="Reinhardt R."/>
            <person name="Pringle T.H."/>
            <person name="Taylor J."/>
            <person name="Jones R.C."/>
            <person name="Nixon B."/>
            <person name="Dacheux J.L."/>
            <person name="Niwa H."/>
            <person name="Sekita Y."/>
            <person name="Huang X."/>
            <person name="Stark A."/>
            <person name="Kheradpour P."/>
            <person name="Kellis M."/>
            <person name="Flicek P."/>
            <person name="Chen Y."/>
            <person name="Webber C."/>
            <person name="Hardison R."/>
            <person name="Nelson J."/>
            <person name="Hallsworth-Pepin K."/>
            <person name="Delehaunty K."/>
            <person name="Markovic C."/>
            <person name="Minx P."/>
            <person name="Feng Y."/>
            <person name="Kremitzki C."/>
            <person name="Mitreva M."/>
            <person name="Glasscock J."/>
            <person name="Wylie T."/>
            <person name="Wohldmann P."/>
            <person name="Thiru P."/>
            <person name="Nhan M.N."/>
            <person name="Pohl C.S."/>
            <person name="Smith S.M."/>
            <person name="Hou S."/>
            <person name="Nefedov M."/>
            <person name="de Jong P.J."/>
            <person name="Renfree M.B."/>
            <person name="Mardis E.R."/>
            <person name="Wilson R.K."/>
        </authorList>
    </citation>
    <scope>NUCLEOTIDE SEQUENCE [LARGE SCALE GENOMIC DNA]</scope>
    <source>
        <strain evidence="12 13">Glennie</strain>
    </source>
</reference>
<keyword evidence="13" id="KW-1185">Reference proteome</keyword>
<dbReference type="CDD" id="cd12940">
    <property type="entry name" value="LEM_LAP2_LEMD1"/>
    <property type="match status" value="1"/>
</dbReference>
<feature type="domain" description="LEM" evidence="10">
    <location>
        <begin position="103"/>
        <end position="147"/>
    </location>
</feature>
<keyword evidence="9" id="KW-0472">Membrane</keyword>
<feature type="compositionally biased region" description="Polar residues" evidence="8">
    <location>
        <begin position="149"/>
        <end position="171"/>
    </location>
</feature>
<dbReference type="SMART" id="SM01261">
    <property type="entry name" value="Thymopoietin"/>
    <property type="match status" value="1"/>
</dbReference>
<keyword evidence="4" id="KW-0597">Phosphoprotein</keyword>
<dbReference type="Gene3D" id="1.10.720.40">
    <property type="match status" value="2"/>
</dbReference>
<dbReference type="GO" id="GO:0005635">
    <property type="term" value="C:nuclear envelope"/>
    <property type="evidence" value="ECO:0007669"/>
    <property type="project" value="UniProtKB-ARBA"/>
</dbReference>
<reference evidence="12" key="2">
    <citation type="submission" date="2025-08" db="UniProtKB">
        <authorList>
            <consortium name="Ensembl"/>
        </authorList>
    </citation>
    <scope>IDENTIFICATION</scope>
    <source>
        <strain evidence="12">Glennie</strain>
    </source>
</reference>
<feature type="compositionally biased region" description="Polar residues" evidence="8">
    <location>
        <begin position="270"/>
        <end position="298"/>
    </location>
</feature>